<evidence type="ECO:0000256" key="8">
    <source>
        <dbReference type="SAM" id="Phobius"/>
    </source>
</evidence>
<dbReference type="STRING" id="120956.SAMN05421791_10761"/>
<dbReference type="GO" id="GO:0005886">
    <property type="term" value="C:plasma membrane"/>
    <property type="evidence" value="ECO:0007669"/>
    <property type="project" value="UniProtKB-SubCell"/>
</dbReference>
<keyword evidence="5" id="KW-0133">Cell shape</keyword>
<keyword evidence="3" id="KW-1003">Cell membrane</keyword>
<evidence type="ECO:0000256" key="5">
    <source>
        <dbReference type="ARBA" id="ARBA00022960"/>
    </source>
</evidence>
<evidence type="ECO:0000256" key="7">
    <source>
        <dbReference type="ARBA" id="ARBA00023136"/>
    </source>
</evidence>
<reference evidence="9 10" key="1">
    <citation type="submission" date="2016-10" db="EMBL/GenBank/DDBJ databases">
        <authorList>
            <person name="de Groot N.N."/>
        </authorList>
    </citation>
    <scope>NUCLEOTIDE SEQUENCE [LARGE SCALE GENOMIC DNA]</scope>
    <source>
        <strain evidence="9 10">ATCC BAA-466</strain>
    </source>
</reference>
<comment type="subcellular location">
    <subcellularLocation>
        <location evidence="1">Cell membrane</location>
        <topology evidence="1">Multi-pass membrane protein</topology>
    </subcellularLocation>
</comment>
<dbReference type="RefSeq" id="WP_090290146.1">
    <property type="nucleotide sequence ID" value="NZ_FNCK01000007.1"/>
</dbReference>
<evidence type="ECO:0000256" key="4">
    <source>
        <dbReference type="ARBA" id="ARBA00022692"/>
    </source>
</evidence>
<keyword evidence="7 8" id="KW-0472">Membrane</keyword>
<keyword evidence="10" id="KW-1185">Reference proteome</keyword>
<protein>
    <submittedName>
        <fullName evidence="9">Rod shape-determining protein MreD</fullName>
    </submittedName>
</protein>
<dbReference type="GO" id="GO:0008360">
    <property type="term" value="P:regulation of cell shape"/>
    <property type="evidence" value="ECO:0007669"/>
    <property type="project" value="UniProtKB-KW"/>
</dbReference>
<evidence type="ECO:0000313" key="10">
    <source>
        <dbReference type="Proteomes" id="UP000199708"/>
    </source>
</evidence>
<evidence type="ECO:0000256" key="6">
    <source>
        <dbReference type="ARBA" id="ARBA00022989"/>
    </source>
</evidence>
<sequence length="187" mass="21817">MNSFSTKFGYQRERNIVGIVPLVLLFALVIDSALPSIFPKAFLGNQQIIVSHLLIYFIVTFAFYLKNSSILIYAFIIGLIADAYNSTILGLYAILYFLMAYCIISVRKHFPRNAIIHMMLFIVSLTFIDFIVYFFYQQVGLSQLLFEDYVLMRLGPTLIFNTALTFFMYFPNRMLVRWLGYDDHIIF</sequence>
<feature type="transmembrane region" description="Helical" evidence="8">
    <location>
        <begin position="151"/>
        <end position="170"/>
    </location>
</feature>
<feature type="transmembrane region" description="Helical" evidence="8">
    <location>
        <begin position="48"/>
        <end position="65"/>
    </location>
</feature>
<feature type="transmembrane region" description="Helical" evidence="8">
    <location>
        <begin position="71"/>
        <end position="104"/>
    </location>
</feature>
<dbReference type="InterPro" id="IPR007227">
    <property type="entry name" value="Cell_shape_determining_MreD"/>
</dbReference>
<name>A0A1G7TXC6_9LACT</name>
<evidence type="ECO:0000256" key="3">
    <source>
        <dbReference type="ARBA" id="ARBA00022475"/>
    </source>
</evidence>
<evidence type="ECO:0000256" key="1">
    <source>
        <dbReference type="ARBA" id="ARBA00004651"/>
    </source>
</evidence>
<dbReference type="Pfam" id="PF04093">
    <property type="entry name" value="MreD"/>
    <property type="match status" value="1"/>
</dbReference>
<comment type="similarity">
    <text evidence="2">Belongs to the MreD family.</text>
</comment>
<keyword evidence="4 8" id="KW-0812">Transmembrane</keyword>
<evidence type="ECO:0000313" key="9">
    <source>
        <dbReference type="EMBL" id="SDG39409.1"/>
    </source>
</evidence>
<dbReference type="AlphaFoldDB" id="A0A1G7TXC6"/>
<organism evidence="9 10">
    <name type="scientific">Facklamia miroungae</name>
    <dbReference type="NCBI Taxonomy" id="120956"/>
    <lineage>
        <taxon>Bacteria</taxon>
        <taxon>Bacillati</taxon>
        <taxon>Bacillota</taxon>
        <taxon>Bacilli</taxon>
        <taxon>Lactobacillales</taxon>
        <taxon>Aerococcaceae</taxon>
        <taxon>Facklamia</taxon>
    </lineage>
</organism>
<dbReference type="OrthoDB" id="2148512at2"/>
<accession>A0A1G7TXC6</accession>
<dbReference type="Proteomes" id="UP000199708">
    <property type="component" value="Unassembled WGS sequence"/>
</dbReference>
<gene>
    <name evidence="9" type="ORF">SAMN05421791_10761</name>
</gene>
<feature type="transmembrane region" description="Helical" evidence="8">
    <location>
        <begin position="116"/>
        <end position="136"/>
    </location>
</feature>
<evidence type="ECO:0000256" key="2">
    <source>
        <dbReference type="ARBA" id="ARBA00007776"/>
    </source>
</evidence>
<keyword evidence="6 8" id="KW-1133">Transmembrane helix</keyword>
<feature type="transmembrane region" description="Helical" evidence="8">
    <location>
        <begin position="16"/>
        <end position="36"/>
    </location>
</feature>
<dbReference type="NCBIfam" id="TIGR03426">
    <property type="entry name" value="shape_MreD"/>
    <property type="match status" value="1"/>
</dbReference>
<proteinExistence type="inferred from homology"/>
<dbReference type="EMBL" id="FNCK01000007">
    <property type="protein sequence ID" value="SDG39409.1"/>
    <property type="molecule type" value="Genomic_DNA"/>
</dbReference>